<feature type="region of interest" description="Disordered" evidence="1">
    <location>
        <begin position="45"/>
        <end position="66"/>
    </location>
</feature>
<feature type="compositionally biased region" description="Basic residues" evidence="1">
    <location>
        <begin position="56"/>
        <end position="66"/>
    </location>
</feature>
<accession>A0A1M6Z0X6</accession>
<protein>
    <submittedName>
        <fullName evidence="2">Uncharacterized protein</fullName>
    </submittedName>
</protein>
<evidence type="ECO:0000256" key="1">
    <source>
        <dbReference type="SAM" id="MobiDB-lite"/>
    </source>
</evidence>
<name>A0A1M6Z0X6_9BACT</name>
<gene>
    <name evidence="2" type="ORF">SAMN02745216_04881</name>
</gene>
<keyword evidence="3" id="KW-1185">Reference proteome</keyword>
<reference evidence="3" key="1">
    <citation type="submission" date="2016-11" db="EMBL/GenBank/DDBJ databases">
        <authorList>
            <person name="Varghese N."/>
            <person name="Submissions S."/>
        </authorList>
    </citation>
    <scope>NUCLEOTIDE SEQUENCE [LARGE SCALE GENOMIC DNA]</scope>
    <source>
        <strain evidence="3">DSM 16219</strain>
    </source>
</reference>
<organism evidence="2 3">
    <name type="scientific">Desulfatibacillum alkenivorans DSM 16219</name>
    <dbReference type="NCBI Taxonomy" id="1121393"/>
    <lineage>
        <taxon>Bacteria</taxon>
        <taxon>Pseudomonadati</taxon>
        <taxon>Thermodesulfobacteriota</taxon>
        <taxon>Desulfobacteria</taxon>
        <taxon>Desulfobacterales</taxon>
        <taxon>Desulfatibacillaceae</taxon>
        <taxon>Desulfatibacillum</taxon>
    </lineage>
</organism>
<evidence type="ECO:0000313" key="3">
    <source>
        <dbReference type="Proteomes" id="UP000183994"/>
    </source>
</evidence>
<proteinExistence type="predicted"/>
<sequence length="66" mass="7543">MGRRLIFAFMQINRIGDRFSFNLRCGGAAVLSNWGPLLVVLQENESPGRQKTGGDKKHRRRPHGFF</sequence>
<dbReference type="AlphaFoldDB" id="A0A1M6Z0X6"/>
<dbReference type="EMBL" id="FQZU01000054">
    <property type="protein sequence ID" value="SHL24012.1"/>
    <property type="molecule type" value="Genomic_DNA"/>
</dbReference>
<dbReference type="Proteomes" id="UP000183994">
    <property type="component" value="Unassembled WGS sequence"/>
</dbReference>
<evidence type="ECO:0000313" key="2">
    <source>
        <dbReference type="EMBL" id="SHL24012.1"/>
    </source>
</evidence>
<feature type="compositionally biased region" description="Basic and acidic residues" evidence="1">
    <location>
        <begin position="46"/>
        <end position="55"/>
    </location>
</feature>